<dbReference type="STRING" id="1136497.SAMN04489752_1476"/>
<sequence length="65" mass="7278">MSIFTEQLDQYGYNRRMADRTTVQPAVMADDSNGLVIRHGRSVIVLAADEAERLIGEMTEVLHDA</sequence>
<protein>
    <submittedName>
        <fullName evidence="1">Uncharacterized protein</fullName>
    </submittedName>
</protein>
<name>A0A1H1RBF8_9MICO</name>
<dbReference type="EMBL" id="LT629766">
    <property type="protein sequence ID" value="SDS33052.1"/>
    <property type="molecule type" value="Genomic_DNA"/>
</dbReference>
<evidence type="ECO:0000313" key="2">
    <source>
        <dbReference type="Proteomes" id="UP000199597"/>
    </source>
</evidence>
<reference evidence="2" key="1">
    <citation type="submission" date="2016-10" db="EMBL/GenBank/DDBJ databases">
        <authorList>
            <person name="Varghese N."/>
            <person name="Submissions S."/>
        </authorList>
    </citation>
    <scope>NUCLEOTIDE SEQUENCE [LARGE SCALE GENOMIC DNA]</scope>
    <source>
        <strain evidence="2">DSM 23676</strain>
    </source>
</reference>
<proteinExistence type="predicted"/>
<dbReference type="Proteomes" id="UP000199597">
    <property type="component" value="Chromosome I"/>
</dbReference>
<accession>A0A1H1RBF8</accession>
<organism evidence="1 2">
    <name type="scientific">Brevibacterium siliguriense</name>
    <dbReference type="NCBI Taxonomy" id="1136497"/>
    <lineage>
        <taxon>Bacteria</taxon>
        <taxon>Bacillati</taxon>
        <taxon>Actinomycetota</taxon>
        <taxon>Actinomycetes</taxon>
        <taxon>Micrococcales</taxon>
        <taxon>Brevibacteriaceae</taxon>
        <taxon>Brevibacterium</taxon>
    </lineage>
</organism>
<evidence type="ECO:0000313" key="1">
    <source>
        <dbReference type="EMBL" id="SDS33052.1"/>
    </source>
</evidence>
<dbReference type="AlphaFoldDB" id="A0A1H1RBF8"/>
<keyword evidence="2" id="KW-1185">Reference proteome</keyword>
<gene>
    <name evidence="1" type="ORF">SAMN04489752_1476</name>
</gene>